<feature type="region of interest" description="Disordered" evidence="1">
    <location>
        <begin position="278"/>
        <end position="298"/>
    </location>
</feature>
<evidence type="ECO:0000313" key="3">
    <source>
        <dbReference type="Proteomes" id="UP000226431"/>
    </source>
</evidence>
<gene>
    <name evidence="2" type="ORF">CDD80_6713</name>
</gene>
<organism evidence="2 3">
    <name type="scientific">Ophiocordyceps camponoti-rufipedis</name>
    <dbReference type="NCBI Taxonomy" id="2004952"/>
    <lineage>
        <taxon>Eukaryota</taxon>
        <taxon>Fungi</taxon>
        <taxon>Dikarya</taxon>
        <taxon>Ascomycota</taxon>
        <taxon>Pezizomycotina</taxon>
        <taxon>Sordariomycetes</taxon>
        <taxon>Hypocreomycetidae</taxon>
        <taxon>Hypocreales</taxon>
        <taxon>Ophiocordycipitaceae</taxon>
        <taxon>Ophiocordyceps</taxon>
    </lineage>
</organism>
<evidence type="ECO:0000313" key="2">
    <source>
        <dbReference type="EMBL" id="PHH78524.1"/>
    </source>
</evidence>
<accession>A0A2C5ZGG3</accession>
<name>A0A2C5ZGG3_9HYPO</name>
<dbReference type="AlphaFoldDB" id="A0A2C5ZGG3"/>
<evidence type="ECO:0000256" key="1">
    <source>
        <dbReference type="SAM" id="MobiDB-lite"/>
    </source>
</evidence>
<feature type="compositionally biased region" description="Basic and acidic residues" evidence="1">
    <location>
        <begin position="278"/>
        <end position="294"/>
    </location>
</feature>
<proteinExistence type="predicted"/>
<keyword evidence="3" id="KW-1185">Reference proteome</keyword>
<comment type="caution">
    <text evidence="2">The sequence shown here is derived from an EMBL/GenBank/DDBJ whole genome shotgun (WGS) entry which is preliminary data.</text>
</comment>
<protein>
    <submittedName>
        <fullName evidence="2">Uncharacterized protein</fullName>
    </submittedName>
</protein>
<reference evidence="2 3" key="1">
    <citation type="submission" date="2017-06" db="EMBL/GenBank/DDBJ databases">
        <title>Ant-infecting Ophiocordyceps genomes reveal a high diversity of potential behavioral manipulation genes and a possible major role for enterotoxins.</title>
        <authorList>
            <person name="De Bekker C."/>
            <person name="Evans H.C."/>
            <person name="Brachmann A."/>
            <person name="Hughes D.P."/>
        </authorList>
    </citation>
    <scope>NUCLEOTIDE SEQUENCE [LARGE SCALE GENOMIC DNA]</scope>
    <source>
        <strain evidence="2 3">Map16</strain>
    </source>
</reference>
<dbReference type="EMBL" id="NJES01000076">
    <property type="protein sequence ID" value="PHH78524.1"/>
    <property type="molecule type" value="Genomic_DNA"/>
</dbReference>
<sequence length="315" mass="35249">MLGGAALLGAVSGQAGILVAVSAGLLLHVFGRPALQNHLLDKVAKPELEKLESKKYLKETLVAEWEQSIGKKLIQGLDESSETSARLVQEFQKRSAYTAYLTAEDIAGITQLAALPGTKDDDEKDLIEVVLPESQMQMCRILRVQKELAIETIYSSVRISTMKLMGQIYDEVVQLMAGYGDADRTAKVKRILEDIVRDELLSKALHLMETFADRNMMDCVSSSLKREFSGTEDEDISGHVLDWWQAAMQKGAVPRHMERNIEPKLTPVERWRTNNLEKRLNETGPEKSTRETGKCHRPSMNSDFLALHVIDSIRA</sequence>
<dbReference type="Proteomes" id="UP000226431">
    <property type="component" value="Unassembled WGS sequence"/>
</dbReference>